<keyword evidence="2" id="KW-1185">Reference proteome</keyword>
<evidence type="ECO:0000313" key="2">
    <source>
        <dbReference type="Proteomes" id="UP001499884"/>
    </source>
</evidence>
<protein>
    <submittedName>
        <fullName evidence="1">Uncharacterized protein</fullName>
    </submittedName>
</protein>
<organism evidence="1 2">
    <name type="scientific">Streptomyces tremellae</name>
    <dbReference type="NCBI Taxonomy" id="1124239"/>
    <lineage>
        <taxon>Bacteria</taxon>
        <taxon>Bacillati</taxon>
        <taxon>Actinomycetota</taxon>
        <taxon>Actinomycetes</taxon>
        <taxon>Kitasatosporales</taxon>
        <taxon>Streptomycetaceae</taxon>
        <taxon>Streptomyces</taxon>
    </lineage>
</organism>
<proteinExistence type="predicted"/>
<evidence type="ECO:0000313" key="1">
    <source>
        <dbReference type="EMBL" id="GAA3744031.1"/>
    </source>
</evidence>
<sequence length="46" mass="4321">MAERQVGPGLGAVAADAEGAGVAEARGVAVADASETITAASPTARP</sequence>
<accession>A0ABP7FN43</accession>
<name>A0ABP7FN43_9ACTN</name>
<gene>
    <name evidence="1" type="ORF">GCM10023082_45950</name>
</gene>
<reference evidence="2" key="1">
    <citation type="journal article" date="2019" name="Int. J. Syst. Evol. Microbiol.">
        <title>The Global Catalogue of Microorganisms (GCM) 10K type strain sequencing project: providing services to taxonomists for standard genome sequencing and annotation.</title>
        <authorList>
            <consortium name="The Broad Institute Genomics Platform"/>
            <consortium name="The Broad Institute Genome Sequencing Center for Infectious Disease"/>
            <person name="Wu L."/>
            <person name="Ma J."/>
        </authorList>
    </citation>
    <scope>NUCLEOTIDE SEQUENCE [LARGE SCALE GENOMIC DNA]</scope>
    <source>
        <strain evidence="2">JCM 30846</strain>
    </source>
</reference>
<dbReference type="EMBL" id="BAABEP010000037">
    <property type="protein sequence ID" value="GAA3744031.1"/>
    <property type="molecule type" value="Genomic_DNA"/>
</dbReference>
<dbReference type="Proteomes" id="UP001499884">
    <property type="component" value="Unassembled WGS sequence"/>
</dbReference>
<comment type="caution">
    <text evidence="1">The sequence shown here is derived from an EMBL/GenBank/DDBJ whole genome shotgun (WGS) entry which is preliminary data.</text>
</comment>
<dbReference type="RefSeq" id="WP_345650744.1">
    <property type="nucleotide sequence ID" value="NZ_BAABEP010000037.1"/>
</dbReference>